<evidence type="ECO:0000313" key="1">
    <source>
        <dbReference type="EMBL" id="BDB54449.1"/>
    </source>
</evidence>
<dbReference type="EMBL" id="AP025184">
    <property type="protein sequence ID" value="BDB54449.1"/>
    <property type="molecule type" value="Genomic_DNA"/>
</dbReference>
<gene>
    <name evidence="1" type="ORF">GENT5_07540</name>
</gene>
<name>A0ABM7V512_9FLAO</name>
<sequence>MKKIVMIIVITWVQLNAQTGIGTTTPNASAKLEVYATNKGFLPPRIALTGTLDAVTIASPATGLVIYNTVTAGTSPNNVLPGYYYWDGAKWNGLVDQGTLQSFSGYVPNYAQSNASSVTKSATGDIVVSQSITTSGRPVQIIATGDANPALSGAWVQLQLFRDNTAIGKKVQAESSSNNENIPYCLNFIDNPTTPGTYNYSVRIVGGGAGGFGFGESDGNHITLLELGAWSAGTMPVAKGGTGSSSYTNGSVLFSDGTKIDEKNAQLFWDNTNNRLGIGTSSPTSKLNIAGGGIKIASGLGNSSTRPNLNTSTIGNYEIRGVGGGSPQIDGQDDGFLRLSAGGGTNVNTQSSIDISGYSTVADMSSTIVMRTGGSERLRIDPSGNVNISGKLNIGDATGNVAVKAAGFVNESVPVTLGDIQVQMAPNGSARSLQIKTTGTAFTAMVSAYTTYNGASGTNSFTYFSDITQNINTVFAHLGTTWGFAQSGDVANYFVRDSTNLRFWRITLMVGPSYFNNFISIERLL</sequence>
<reference evidence="1 2" key="1">
    <citation type="journal article" date="2022" name="Int. J. Syst. Evol. Microbiol.">
        <title>Flavobacterium ammonificans sp. nov. and Flavobacterium ammoniigenes sp. nov., ammonifying bacteria isolated from surface river water.</title>
        <authorList>
            <person name="Watanabe K."/>
            <person name="Kitamura T."/>
            <person name="Ogata Y."/>
            <person name="Shindo C."/>
            <person name="Suda W."/>
        </authorList>
    </citation>
    <scope>NUCLEOTIDE SEQUENCE [LARGE SCALE GENOMIC DNA]</scope>
    <source>
        <strain evidence="1 2">GENT5</strain>
    </source>
</reference>
<keyword evidence="2" id="KW-1185">Reference proteome</keyword>
<protein>
    <submittedName>
        <fullName evidence="1">Uncharacterized protein</fullName>
    </submittedName>
</protein>
<organism evidence="1 2">
    <name type="scientific">Flavobacterium ammoniigenes</name>
    <dbReference type="NCBI Taxonomy" id="1751095"/>
    <lineage>
        <taxon>Bacteria</taxon>
        <taxon>Pseudomonadati</taxon>
        <taxon>Bacteroidota</taxon>
        <taxon>Flavobacteriia</taxon>
        <taxon>Flavobacteriales</taxon>
        <taxon>Flavobacteriaceae</taxon>
        <taxon>Flavobacterium</taxon>
    </lineage>
</organism>
<proteinExistence type="predicted"/>
<dbReference type="Proteomes" id="UP001319867">
    <property type="component" value="Chromosome"/>
</dbReference>
<accession>A0ABM7V512</accession>
<dbReference type="RefSeq" id="WP_229318186.1">
    <property type="nucleotide sequence ID" value="NZ_AP025184.1"/>
</dbReference>
<reference evidence="1 2" key="2">
    <citation type="journal article" date="2022" name="Microorganisms">
        <title>Complete Genome Sequences of Two Flavobacterium ammonificans Strains and a Flavobacterium ammoniigenes Strain of Ammonifying Bacterioplankton Isolated from Surface River Water.</title>
        <authorList>
            <person name="Suda W."/>
            <person name="Ogata Y."/>
            <person name="Shindo C."/>
            <person name="Watanabe K."/>
        </authorList>
    </citation>
    <scope>NUCLEOTIDE SEQUENCE [LARGE SCALE GENOMIC DNA]</scope>
    <source>
        <strain evidence="1 2">GENT5</strain>
    </source>
</reference>
<evidence type="ECO:0000313" key="2">
    <source>
        <dbReference type="Proteomes" id="UP001319867"/>
    </source>
</evidence>